<evidence type="ECO:0000259" key="8">
    <source>
        <dbReference type="Pfam" id="PF02770"/>
    </source>
</evidence>
<comment type="cofactor">
    <cofactor evidence="1 6">
        <name>FAD</name>
        <dbReference type="ChEBI" id="CHEBI:57692"/>
    </cofactor>
</comment>
<evidence type="ECO:0000256" key="3">
    <source>
        <dbReference type="ARBA" id="ARBA00022630"/>
    </source>
</evidence>
<dbReference type="InterPro" id="IPR037069">
    <property type="entry name" value="AcylCoA_DH/ox_N_sf"/>
</dbReference>
<dbReference type="InterPro" id="IPR009075">
    <property type="entry name" value="AcylCo_DH/oxidase_C"/>
</dbReference>
<comment type="similarity">
    <text evidence="2 6">Belongs to the acyl-CoA dehydrogenase family.</text>
</comment>
<dbReference type="PANTHER" id="PTHR43884">
    <property type="entry name" value="ACYL-COA DEHYDROGENASE"/>
    <property type="match status" value="1"/>
</dbReference>
<dbReference type="OrthoDB" id="9802867at2"/>
<keyword evidence="5 6" id="KW-0560">Oxidoreductase</keyword>
<keyword evidence="11" id="KW-1185">Reference proteome</keyword>
<evidence type="ECO:0000256" key="2">
    <source>
        <dbReference type="ARBA" id="ARBA00009347"/>
    </source>
</evidence>
<dbReference type="FunFam" id="1.20.140.10:FF:000004">
    <property type="entry name" value="Acyl-CoA dehydrogenase FadE25"/>
    <property type="match status" value="1"/>
</dbReference>
<keyword evidence="4 6" id="KW-0274">FAD</keyword>
<evidence type="ECO:0000259" key="7">
    <source>
        <dbReference type="Pfam" id="PF00441"/>
    </source>
</evidence>
<dbReference type="EMBL" id="QQWG01000011">
    <property type="protein sequence ID" value="RRG20693.1"/>
    <property type="molecule type" value="Genomic_DNA"/>
</dbReference>
<dbReference type="InterPro" id="IPR006089">
    <property type="entry name" value="Acyl-CoA_DH_CS"/>
</dbReference>
<dbReference type="InterPro" id="IPR036250">
    <property type="entry name" value="AcylCo_DH-like_C"/>
</dbReference>
<dbReference type="Pfam" id="PF00441">
    <property type="entry name" value="Acyl-CoA_dh_1"/>
    <property type="match status" value="1"/>
</dbReference>
<evidence type="ECO:0000313" key="11">
    <source>
        <dbReference type="Proteomes" id="UP000285794"/>
    </source>
</evidence>
<dbReference type="SUPFAM" id="SSF56645">
    <property type="entry name" value="Acyl-CoA dehydrogenase NM domain-like"/>
    <property type="match status" value="1"/>
</dbReference>
<dbReference type="Pfam" id="PF02771">
    <property type="entry name" value="Acyl-CoA_dh_N"/>
    <property type="match status" value="1"/>
</dbReference>
<dbReference type="Gene3D" id="1.20.140.10">
    <property type="entry name" value="Butyryl-CoA Dehydrogenase, subunit A, domain 3"/>
    <property type="match status" value="1"/>
</dbReference>
<dbReference type="SUPFAM" id="SSF47203">
    <property type="entry name" value="Acyl-CoA dehydrogenase C-terminal domain-like"/>
    <property type="match status" value="1"/>
</dbReference>
<evidence type="ECO:0000256" key="1">
    <source>
        <dbReference type="ARBA" id="ARBA00001974"/>
    </source>
</evidence>
<dbReference type="FunFam" id="1.10.540.10:FF:000002">
    <property type="entry name" value="Acyl-CoA dehydrogenase FadE19"/>
    <property type="match status" value="1"/>
</dbReference>
<reference evidence="10 11" key="1">
    <citation type="submission" date="2018-07" db="EMBL/GenBank/DDBJ databases">
        <title>Draft genome sequence of Ancylomarina sp. M1P.</title>
        <authorList>
            <person name="Yadav S."/>
            <person name="Villanueva L."/>
            <person name="Damste J.S.S."/>
        </authorList>
    </citation>
    <scope>NUCLEOTIDE SEQUENCE [LARGE SCALE GENOMIC DNA]</scope>
    <source>
        <strain evidence="10 11">M1P</strain>
    </source>
</reference>
<dbReference type="GO" id="GO:0050660">
    <property type="term" value="F:flavin adenine dinucleotide binding"/>
    <property type="evidence" value="ECO:0007669"/>
    <property type="project" value="InterPro"/>
</dbReference>
<feature type="domain" description="Acyl-CoA dehydrogenase/oxidase N-terminal" evidence="9">
    <location>
        <begin position="7"/>
        <end position="118"/>
    </location>
</feature>
<dbReference type="InterPro" id="IPR006091">
    <property type="entry name" value="Acyl-CoA_Oxase/DH_mid-dom"/>
</dbReference>
<dbReference type="InterPro" id="IPR046373">
    <property type="entry name" value="Acyl-CoA_Oxase/DH_mid-dom_sf"/>
</dbReference>
<protein>
    <submittedName>
        <fullName evidence="10">Acyl-CoA dehydrogenase</fullName>
    </submittedName>
</protein>
<feature type="domain" description="Acyl-CoA oxidase/dehydrogenase middle" evidence="8">
    <location>
        <begin position="122"/>
        <end position="219"/>
    </location>
</feature>
<dbReference type="AlphaFoldDB" id="A0A425XZY4"/>
<evidence type="ECO:0000256" key="4">
    <source>
        <dbReference type="ARBA" id="ARBA00022827"/>
    </source>
</evidence>
<organism evidence="10 11">
    <name type="scientific">Ancylomarina euxinus</name>
    <dbReference type="NCBI Taxonomy" id="2283627"/>
    <lineage>
        <taxon>Bacteria</taxon>
        <taxon>Pseudomonadati</taxon>
        <taxon>Bacteroidota</taxon>
        <taxon>Bacteroidia</taxon>
        <taxon>Marinilabiliales</taxon>
        <taxon>Marinifilaceae</taxon>
        <taxon>Ancylomarina</taxon>
    </lineage>
</organism>
<sequence length="392" mass="43378">MNPYTNKEHEELKLKVREFAENEVKALASDLDEKEEFSSHLTERMGELGLFGIYLPKEYGGQGKDYLSLLIAVEEMARVDASQASTLAAHNSLGIGPIYYFGTEEQKQKYLPQLCTGKNVWAFGLTEENAGSDSRGTQTKAELFNDNWLINGAKKFISNGSSESSIGVTLQVITAEEDGKKELSVILVDRSTPGFNADPMKGKMMWRASDTANLTFENCQVPEANLLGELGQGAKIMLKTLDSGRLTIAAMALGLAQGAYEESLKYAQQREQFGKPIVKFQAIAFKLADMATKIEAARALLYQACWLKDNGYEFGKQSAMAKLYCSEIAREVANEAVQIHGAHGLLKSSDVERFYRDQRILEIGEGTSEILRLVISRHITSDKGTRVRETKG</sequence>
<dbReference type="PANTHER" id="PTHR43884:SF12">
    <property type="entry name" value="ISOVALERYL-COA DEHYDROGENASE, MITOCHONDRIAL-RELATED"/>
    <property type="match status" value="1"/>
</dbReference>
<dbReference type="PIRSF" id="PIRSF016578">
    <property type="entry name" value="HsaA"/>
    <property type="match status" value="1"/>
</dbReference>
<dbReference type="Gene3D" id="1.10.540.10">
    <property type="entry name" value="Acyl-CoA dehydrogenase/oxidase, N-terminal domain"/>
    <property type="match status" value="1"/>
</dbReference>
<accession>A0A425XZY4</accession>
<proteinExistence type="inferred from homology"/>
<evidence type="ECO:0000256" key="6">
    <source>
        <dbReference type="RuleBase" id="RU362125"/>
    </source>
</evidence>
<dbReference type="InterPro" id="IPR013786">
    <property type="entry name" value="AcylCoA_DH/ox_N"/>
</dbReference>
<dbReference type="Gene3D" id="2.40.110.10">
    <property type="entry name" value="Butyryl-CoA Dehydrogenase, subunit A, domain 2"/>
    <property type="match status" value="1"/>
</dbReference>
<evidence type="ECO:0000313" key="10">
    <source>
        <dbReference type="EMBL" id="RRG20693.1"/>
    </source>
</evidence>
<comment type="caution">
    <text evidence="10">The sequence shown here is derived from an EMBL/GenBank/DDBJ whole genome shotgun (WGS) entry which is preliminary data.</text>
</comment>
<dbReference type="Proteomes" id="UP000285794">
    <property type="component" value="Unassembled WGS sequence"/>
</dbReference>
<evidence type="ECO:0000256" key="5">
    <source>
        <dbReference type="ARBA" id="ARBA00023002"/>
    </source>
</evidence>
<dbReference type="InterPro" id="IPR009100">
    <property type="entry name" value="AcylCoA_DH/oxidase_NM_dom_sf"/>
</dbReference>
<dbReference type="GO" id="GO:0003995">
    <property type="term" value="F:acyl-CoA dehydrogenase activity"/>
    <property type="evidence" value="ECO:0007669"/>
    <property type="project" value="InterPro"/>
</dbReference>
<dbReference type="PROSITE" id="PS00072">
    <property type="entry name" value="ACYL_COA_DH_1"/>
    <property type="match status" value="1"/>
</dbReference>
<gene>
    <name evidence="10" type="ORF">DWB61_11805</name>
</gene>
<keyword evidence="3 6" id="KW-0285">Flavoprotein</keyword>
<name>A0A425XZY4_9BACT</name>
<dbReference type="RefSeq" id="WP_125031095.1">
    <property type="nucleotide sequence ID" value="NZ_JAPXVP010000010.1"/>
</dbReference>
<evidence type="ECO:0000259" key="9">
    <source>
        <dbReference type="Pfam" id="PF02771"/>
    </source>
</evidence>
<feature type="domain" description="Acyl-CoA dehydrogenase/oxidase C-terminal" evidence="7">
    <location>
        <begin position="231"/>
        <end position="379"/>
    </location>
</feature>
<dbReference type="Pfam" id="PF02770">
    <property type="entry name" value="Acyl-CoA_dh_M"/>
    <property type="match status" value="1"/>
</dbReference>